<evidence type="ECO:0000313" key="2">
    <source>
        <dbReference type="Proteomes" id="UP001501102"/>
    </source>
</evidence>
<dbReference type="Gene3D" id="1.10.510.10">
    <property type="entry name" value="Transferase(Phosphotransferase) domain 1"/>
    <property type="match status" value="1"/>
</dbReference>
<organism evidence="1 2">
    <name type="scientific">Streptomyces thioluteus</name>
    <dbReference type="NCBI Taxonomy" id="66431"/>
    <lineage>
        <taxon>Bacteria</taxon>
        <taxon>Bacillati</taxon>
        <taxon>Actinomycetota</taxon>
        <taxon>Actinomycetes</taxon>
        <taxon>Kitasatosporales</taxon>
        <taxon>Streptomycetaceae</taxon>
        <taxon>Streptomyces</taxon>
    </lineage>
</organism>
<comment type="caution">
    <text evidence="1">The sequence shown here is derived from an EMBL/GenBank/DDBJ whole genome shotgun (WGS) entry which is preliminary data.</text>
</comment>
<evidence type="ECO:0000313" key="1">
    <source>
        <dbReference type="EMBL" id="GAA2932299.1"/>
    </source>
</evidence>
<accession>A0ABP6JHU8</accession>
<sequence>MRGLYERLEREGRAAARIAHRNVVTVYDVVVADGRPVDRHGAGAGLSLAEVLTPRGRWRRRGAARIGAEVLAALRAAHSVGVLHRM</sequence>
<keyword evidence="2" id="KW-1185">Reference proteome</keyword>
<name>A0ABP6JHU8_STRTU</name>
<gene>
    <name evidence="1" type="ORF">GCM10020221_30070</name>
</gene>
<dbReference type="EMBL" id="BAAAXZ010000114">
    <property type="protein sequence ID" value="GAA2932299.1"/>
    <property type="molecule type" value="Genomic_DNA"/>
</dbReference>
<evidence type="ECO:0008006" key="3">
    <source>
        <dbReference type="Google" id="ProtNLM"/>
    </source>
</evidence>
<dbReference type="InterPro" id="IPR011009">
    <property type="entry name" value="Kinase-like_dom_sf"/>
</dbReference>
<reference evidence="2" key="1">
    <citation type="journal article" date="2019" name="Int. J. Syst. Evol. Microbiol.">
        <title>The Global Catalogue of Microorganisms (GCM) 10K type strain sequencing project: providing services to taxonomists for standard genome sequencing and annotation.</title>
        <authorList>
            <consortium name="The Broad Institute Genomics Platform"/>
            <consortium name="The Broad Institute Genome Sequencing Center for Infectious Disease"/>
            <person name="Wu L."/>
            <person name="Ma J."/>
        </authorList>
    </citation>
    <scope>NUCLEOTIDE SEQUENCE [LARGE SCALE GENOMIC DNA]</scope>
    <source>
        <strain evidence="2">JCM 4087</strain>
    </source>
</reference>
<dbReference type="Proteomes" id="UP001501102">
    <property type="component" value="Unassembled WGS sequence"/>
</dbReference>
<dbReference type="Gene3D" id="3.30.200.20">
    <property type="entry name" value="Phosphorylase Kinase, domain 1"/>
    <property type="match status" value="1"/>
</dbReference>
<protein>
    <recommendedName>
        <fullName evidence="3">Serine/threonine protein kinase</fullName>
    </recommendedName>
</protein>
<proteinExistence type="predicted"/>
<dbReference type="SUPFAM" id="SSF56112">
    <property type="entry name" value="Protein kinase-like (PK-like)"/>
    <property type="match status" value="1"/>
</dbReference>